<reference evidence="1 2" key="1">
    <citation type="submission" date="2020-08" db="EMBL/GenBank/DDBJ databases">
        <title>Genomic Encyclopedia of Type Strains, Phase IV (KMG-V): Genome sequencing to study the core and pangenomes of soil and plant-associated prokaryotes.</title>
        <authorList>
            <person name="Whitman W."/>
        </authorList>
    </citation>
    <scope>NUCLEOTIDE SEQUENCE [LARGE SCALE GENOMIC DNA]</scope>
    <source>
        <strain evidence="1 2">S3M1</strain>
    </source>
</reference>
<dbReference type="InterPro" id="IPR011990">
    <property type="entry name" value="TPR-like_helical_dom_sf"/>
</dbReference>
<name>A0A7W9E0Q9_9SPHI</name>
<dbReference type="Pfam" id="PF12771">
    <property type="entry name" value="SusD-like_2"/>
    <property type="match status" value="1"/>
</dbReference>
<dbReference type="EMBL" id="JACHCE010000007">
    <property type="protein sequence ID" value="MBB5638228.1"/>
    <property type="molecule type" value="Genomic_DNA"/>
</dbReference>
<evidence type="ECO:0000313" key="2">
    <source>
        <dbReference type="Proteomes" id="UP000537204"/>
    </source>
</evidence>
<organism evidence="1 2">
    <name type="scientific">Pedobacter cryoconitis</name>
    <dbReference type="NCBI Taxonomy" id="188932"/>
    <lineage>
        <taxon>Bacteria</taxon>
        <taxon>Pseudomonadati</taxon>
        <taxon>Bacteroidota</taxon>
        <taxon>Sphingobacteriia</taxon>
        <taxon>Sphingobacteriales</taxon>
        <taxon>Sphingobacteriaceae</taxon>
        <taxon>Pedobacter</taxon>
    </lineage>
</organism>
<evidence type="ECO:0008006" key="3">
    <source>
        <dbReference type="Google" id="ProtNLM"/>
    </source>
</evidence>
<dbReference type="AlphaFoldDB" id="A0A7W9E0Q9"/>
<accession>A0A7W9E0Q9</accession>
<sequence>MKKYFNIFTIVALFSTLTACKKDLNINDNPNSATGSNMKPILVLPNALTATAANAVSYNNYGSLLVGYQLPGRGLSGFNDIYSYNFTSSSNTTLWDNVFGNLKDYQYIINNTQNEPQLVLLNAVARIGKVYNYQRLVDAYGDVPYTEALKGSENVAPKFDPAASVYQNLVKELDDAIAKLKANIGNTGTVTPLNGASDVLFGGNLTKWIQFANNIKLRILVRAAGSSIDSFVNSAYSTFSTEGFLLENAIVNPGYNAASKQNPFWGIYHSSVTGSASSVATYYIPSKYIYTFYNGPLLTDNKRGTLIYKNFPATPTGQLGDEKNNPNAIPTFSAWFTGTGTGLNASSALGVLKGRAYGVPVFLASDIYFLLAEAALNGHALSGDAKTNFDKGILASYQYLETNVSNVIESGQNPAADAKAYQTANAGNYLANYDLATSKEQRLEAIITQKYIASNTINSYEAWSDFRRTAYPKIQTNGTATTTFVSISSSSPRADKLPVRDIYPQTEYNLNPNTPVINNAFSSPLFWDLN</sequence>
<dbReference type="SUPFAM" id="SSF48452">
    <property type="entry name" value="TPR-like"/>
    <property type="match status" value="1"/>
</dbReference>
<dbReference type="InterPro" id="IPR041662">
    <property type="entry name" value="SusD-like_2"/>
</dbReference>
<gene>
    <name evidence="1" type="ORF">HDE68_004154</name>
</gene>
<dbReference type="RefSeq" id="WP_183884060.1">
    <property type="nucleotide sequence ID" value="NZ_JACHCE010000007.1"/>
</dbReference>
<dbReference type="Proteomes" id="UP000537204">
    <property type="component" value="Unassembled WGS sequence"/>
</dbReference>
<comment type="caution">
    <text evidence="1">The sequence shown here is derived from an EMBL/GenBank/DDBJ whole genome shotgun (WGS) entry which is preliminary data.</text>
</comment>
<evidence type="ECO:0000313" key="1">
    <source>
        <dbReference type="EMBL" id="MBB5638228.1"/>
    </source>
</evidence>
<protein>
    <recommendedName>
        <fullName evidence="3">SusD-like starch-binding protein associating with outer membrane</fullName>
    </recommendedName>
</protein>
<proteinExistence type="predicted"/>
<dbReference type="Pfam" id="PF12741">
    <property type="entry name" value="SusD-like"/>
    <property type="match status" value="1"/>
</dbReference>
<dbReference type="InterPro" id="IPR024302">
    <property type="entry name" value="SusD-like"/>
</dbReference>
<dbReference type="Gene3D" id="1.25.40.390">
    <property type="match status" value="1"/>
</dbReference>
<dbReference type="PROSITE" id="PS51257">
    <property type="entry name" value="PROKAR_LIPOPROTEIN"/>
    <property type="match status" value="1"/>
</dbReference>